<proteinExistence type="predicted"/>
<evidence type="ECO:0000313" key="1">
    <source>
        <dbReference type="EMBL" id="KIF52770.1"/>
    </source>
</evidence>
<dbReference type="Gene3D" id="3.40.1660.10">
    <property type="entry name" value="EreA-like (biosynthetic domain)"/>
    <property type="match status" value="1"/>
</dbReference>
<organism evidence="1 2">
    <name type="scientific">Vibrio owensii CAIM 1854 = LMG 25443</name>
    <dbReference type="NCBI Taxonomy" id="1229493"/>
    <lineage>
        <taxon>Bacteria</taxon>
        <taxon>Pseudomonadati</taxon>
        <taxon>Pseudomonadota</taxon>
        <taxon>Gammaproteobacteria</taxon>
        <taxon>Vibrionales</taxon>
        <taxon>Vibrionaceae</taxon>
        <taxon>Vibrio</taxon>
    </lineage>
</organism>
<dbReference type="EMBL" id="JPRD01000019">
    <property type="protein sequence ID" value="KIF52770.1"/>
    <property type="molecule type" value="Genomic_DNA"/>
</dbReference>
<name>A0A0C1Z703_9VIBR</name>
<dbReference type="Gene3D" id="3.30.1870.10">
    <property type="entry name" value="EreA-like, domain 2"/>
    <property type="match status" value="1"/>
</dbReference>
<dbReference type="AlphaFoldDB" id="A0A0C1Z703"/>
<dbReference type="InterPro" id="IPR007815">
    <property type="entry name" value="Emycin_Estase"/>
</dbReference>
<dbReference type="PANTHER" id="PTHR31299:SF0">
    <property type="entry name" value="ESTERASE, PUTATIVE (AFU_ORTHOLOGUE AFUA_1G05850)-RELATED"/>
    <property type="match status" value="1"/>
</dbReference>
<protein>
    <submittedName>
        <fullName evidence="1">Erythromycin esterase</fullName>
    </submittedName>
</protein>
<dbReference type="Proteomes" id="UP000031586">
    <property type="component" value="Unassembled WGS sequence"/>
</dbReference>
<dbReference type="Pfam" id="PF05139">
    <property type="entry name" value="Erythro_esteras"/>
    <property type="match status" value="1"/>
</dbReference>
<dbReference type="GO" id="GO:0046677">
    <property type="term" value="P:response to antibiotic"/>
    <property type="evidence" value="ECO:0007669"/>
    <property type="project" value="InterPro"/>
</dbReference>
<dbReference type="SUPFAM" id="SSF159501">
    <property type="entry name" value="EreA/ChaN-like"/>
    <property type="match status" value="1"/>
</dbReference>
<evidence type="ECO:0000313" key="2">
    <source>
        <dbReference type="Proteomes" id="UP000031586"/>
    </source>
</evidence>
<reference evidence="1 2" key="1">
    <citation type="submission" date="2014-07" db="EMBL/GenBank/DDBJ databases">
        <title>Unique and conserved regions in Vibrio harveyi and related species in comparison with the shrimp pathogen Vibrio harveyi CAIM 1792.</title>
        <authorList>
            <person name="Espinoza-Valles I."/>
            <person name="Vora G."/>
            <person name="Leekitcharoenphon P."/>
            <person name="Ussery D."/>
            <person name="Hoj L."/>
            <person name="Gomez-Gil B."/>
        </authorList>
    </citation>
    <scope>NUCLEOTIDE SEQUENCE [LARGE SCALE GENOMIC DNA]</scope>
    <source>
        <strain evidence="2">CAIM 1854 / LMG 25443</strain>
    </source>
</reference>
<comment type="caution">
    <text evidence="1">The sequence shown here is derived from an EMBL/GenBank/DDBJ whole genome shotgun (WGS) entry which is preliminary data.</text>
</comment>
<sequence>MKAMSYGLLAISSLLLLGCDDDDSKEQIAITSHINSLEFNHADDSDLEPIRQAVAGKSFIGLGEATHGGAQGYKLKSRITKYLHQSGEIDVLAMESGLYDGLRLWQRLMDGEITDVRDAMLYSFMFLYSETPEIYPLYEYVEQQAFTDKPLYYVAFDGRHSSDPAYSTMLPEMQTFAEKHQLINLDWTSFITNGEAMMCPWYFAEPDHSAKQAFINQLASLNSVMSQMKAEQLLPPLKQRQDFREYATFWLQIVKSMQAHVQSRWFDTYNPDEIMQADNLRWLQKEWLPGKSILAWGHNVHISNYVGAWHDSTGAFWHLRQQIDPNEVYSLIHTFEDGYITPMESDPELRVIPHFSTREMGSVEKLLAQNGVENAFIKMEDIAGLKHPDSIIYQPLSYANDLAEGIIYTRTETPSSIDSPR</sequence>
<dbReference type="RefSeq" id="WP_020196778.1">
    <property type="nucleotide sequence ID" value="NZ_BAOH01000075.1"/>
</dbReference>
<accession>A0A0C1Z703</accession>
<dbReference type="PATRIC" id="fig|1229493.5.peg.1664"/>
<dbReference type="PANTHER" id="PTHR31299">
    <property type="entry name" value="ESTERASE, PUTATIVE (AFU_ORTHOLOGUE AFUA_1G05850)-RELATED"/>
    <property type="match status" value="1"/>
</dbReference>
<gene>
    <name evidence="1" type="ORF">H735_12770</name>
</gene>
<dbReference type="InterPro" id="IPR052036">
    <property type="entry name" value="Hydrolase/PRTase-associated"/>
</dbReference>
<dbReference type="Gene3D" id="1.20.1440.30">
    <property type="entry name" value="Biosynthetic Protein domain"/>
    <property type="match status" value="1"/>
</dbReference>
<dbReference type="PROSITE" id="PS51257">
    <property type="entry name" value="PROKAR_LIPOPROTEIN"/>
    <property type="match status" value="1"/>
</dbReference>